<dbReference type="EMBL" id="UINC01073247">
    <property type="protein sequence ID" value="SVC09484.1"/>
    <property type="molecule type" value="Genomic_DNA"/>
</dbReference>
<reference evidence="1" key="1">
    <citation type="submission" date="2018-05" db="EMBL/GenBank/DDBJ databases">
        <authorList>
            <person name="Lanie J.A."/>
            <person name="Ng W.-L."/>
            <person name="Kazmierczak K.M."/>
            <person name="Andrzejewski T.M."/>
            <person name="Davidsen T.M."/>
            <person name="Wayne K.J."/>
            <person name="Tettelin H."/>
            <person name="Glass J.I."/>
            <person name="Rusch D."/>
            <person name="Podicherti R."/>
            <person name="Tsui H.-C.T."/>
            <person name="Winkler M.E."/>
        </authorList>
    </citation>
    <scope>NUCLEOTIDE SEQUENCE</scope>
</reference>
<evidence type="ECO:0000313" key="1">
    <source>
        <dbReference type="EMBL" id="SVC09484.1"/>
    </source>
</evidence>
<accession>A0A382JB80</accession>
<organism evidence="1">
    <name type="scientific">marine metagenome</name>
    <dbReference type="NCBI Taxonomy" id="408172"/>
    <lineage>
        <taxon>unclassified sequences</taxon>
        <taxon>metagenomes</taxon>
        <taxon>ecological metagenomes</taxon>
    </lineage>
</organism>
<name>A0A382JB80_9ZZZZ</name>
<proteinExistence type="predicted"/>
<gene>
    <name evidence="1" type="ORF">METZ01_LOCUS262338</name>
</gene>
<dbReference type="AlphaFoldDB" id="A0A382JB80"/>
<protein>
    <submittedName>
        <fullName evidence="1">Uncharacterized protein</fullName>
    </submittedName>
</protein>
<sequence>MKLRLLIMGIMLTQAVPFILAQPNKAILNIANNGFAGDEKFTIALNFNEPFRWENTKFESIKTFPMRGGNKMPHTIRFNADNNVSWRQTDVVFSGTFNLEETSAKDLLDQYIEKHGGFGVRTWSVDKKGYLKSFNERTGQYEMLTPRQFAEIYGLEFQSDEHTIEASISGYLVEIIGVFNHETNLLNFDTLDYVPLFHVPRFTIEKSQDLKKWIKAELSGPLPKEYQWPYELSIELNSELKNDTFYRVKIEED</sequence>